<reference evidence="1 2" key="2">
    <citation type="journal article" date="2022" name="Mol. Ecol. Resour.">
        <title>The genomes of chicory, endive, great burdock and yacon provide insights into Asteraceae paleo-polyploidization history and plant inulin production.</title>
        <authorList>
            <person name="Fan W."/>
            <person name="Wang S."/>
            <person name="Wang H."/>
            <person name="Wang A."/>
            <person name="Jiang F."/>
            <person name="Liu H."/>
            <person name="Zhao H."/>
            <person name="Xu D."/>
            <person name="Zhang Y."/>
        </authorList>
    </citation>
    <scope>NUCLEOTIDE SEQUENCE [LARGE SCALE GENOMIC DNA]</scope>
    <source>
        <strain evidence="2">cv. Punajuju</strain>
        <tissue evidence="1">Leaves</tissue>
    </source>
</reference>
<keyword evidence="2" id="KW-1185">Reference proteome</keyword>
<name>A0ACB9F698_CICIN</name>
<gene>
    <name evidence="1" type="ORF">L2E82_16488</name>
</gene>
<organism evidence="1 2">
    <name type="scientific">Cichorium intybus</name>
    <name type="common">Chicory</name>
    <dbReference type="NCBI Taxonomy" id="13427"/>
    <lineage>
        <taxon>Eukaryota</taxon>
        <taxon>Viridiplantae</taxon>
        <taxon>Streptophyta</taxon>
        <taxon>Embryophyta</taxon>
        <taxon>Tracheophyta</taxon>
        <taxon>Spermatophyta</taxon>
        <taxon>Magnoliopsida</taxon>
        <taxon>eudicotyledons</taxon>
        <taxon>Gunneridae</taxon>
        <taxon>Pentapetalae</taxon>
        <taxon>asterids</taxon>
        <taxon>campanulids</taxon>
        <taxon>Asterales</taxon>
        <taxon>Asteraceae</taxon>
        <taxon>Cichorioideae</taxon>
        <taxon>Cichorieae</taxon>
        <taxon>Cichoriinae</taxon>
        <taxon>Cichorium</taxon>
    </lineage>
</organism>
<proteinExistence type="predicted"/>
<protein>
    <submittedName>
        <fullName evidence="1">Uncharacterized protein</fullName>
    </submittedName>
</protein>
<evidence type="ECO:0000313" key="1">
    <source>
        <dbReference type="EMBL" id="KAI3766430.1"/>
    </source>
</evidence>
<sequence length="398" mass="44938">MQDVDDEIRRVKLELKKTMDAYNSACREATNAKQKETDIYQRMPPEAAEATRAMLEIEKQKSKAAIEAAEKAQLLAQLEAQKRRKAELKAQNEASERKKFMLTATQSNIQYRRYTIEDIEIATGYFSNTLKIGEGGYGPVFRGNLDHIFVAIKVLRPDISQGESQFQKEVEVLTCIRHPHMVLLMGACPEYGCLIYEYMENGSLEDRLLRKNNTPVLPWSLRFKICAEIATALHFLHQTRPQPLVHRDLKPGNILLDRNYVSKISDVGLARLIPPEVADDGAQYHITAAAGTFCYIDPEYQQTGILGTKSDIYSFGVILLQVITAKSPMGLTHQVAKAIKEEKFVDVLDPVVTDWPVEETLSFAKMALQCCDMRKKGRPDLGSVILPELKRLRDLGHG</sequence>
<evidence type="ECO:0000313" key="2">
    <source>
        <dbReference type="Proteomes" id="UP001055811"/>
    </source>
</evidence>
<comment type="caution">
    <text evidence="1">The sequence shown here is derived from an EMBL/GenBank/DDBJ whole genome shotgun (WGS) entry which is preliminary data.</text>
</comment>
<dbReference type="Proteomes" id="UP001055811">
    <property type="component" value="Linkage Group LG03"/>
</dbReference>
<dbReference type="EMBL" id="CM042011">
    <property type="protein sequence ID" value="KAI3766430.1"/>
    <property type="molecule type" value="Genomic_DNA"/>
</dbReference>
<reference evidence="2" key="1">
    <citation type="journal article" date="2022" name="Mol. Ecol. Resour.">
        <title>The genomes of chicory, endive, great burdock and yacon provide insights into Asteraceae palaeo-polyploidization history and plant inulin production.</title>
        <authorList>
            <person name="Fan W."/>
            <person name="Wang S."/>
            <person name="Wang H."/>
            <person name="Wang A."/>
            <person name="Jiang F."/>
            <person name="Liu H."/>
            <person name="Zhao H."/>
            <person name="Xu D."/>
            <person name="Zhang Y."/>
        </authorList>
    </citation>
    <scope>NUCLEOTIDE SEQUENCE [LARGE SCALE GENOMIC DNA]</scope>
    <source>
        <strain evidence="2">cv. Punajuju</strain>
    </source>
</reference>
<accession>A0ACB9F698</accession>